<dbReference type="EMBL" id="JACIJH010000002">
    <property type="protein sequence ID" value="MBB5705900.1"/>
    <property type="molecule type" value="Genomic_DNA"/>
</dbReference>
<organism evidence="3 4">
    <name type="scientific">Sphingopyxis panaciterrulae</name>
    <dbReference type="NCBI Taxonomy" id="462372"/>
    <lineage>
        <taxon>Bacteria</taxon>
        <taxon>Pseudomonadati</taxon>
        <taxon>Pseudomonadota</taxon>
        <taxon>Alphaproteobacteria</taxon>
        <taxon>Sphingomonadales</taxon>
        <taxon>Sphingomonadaceae</taxon>
        <taxon>Sphingopyxis</taxon>
    </lineage>
</organism>
<dbReference type="SUPFAM" id="SSF53383">
    <property type="entry name" value="PLP-dependent transferases"/>
    <property type="match status" value="1"/>
</dbReference>
<dbReference type="Gene3D" id="3.40.640.10">
    <property type="entry name" value="Type I PLP-dependent aspartate aminotransferase-like (Major domain)"/>
    <property type="match status" value="1"/>
</dbReference>
<dbReference type="InterPro" id="IPR015422">
    <property type="entry name" value="PyrdxlP-dep_Trfase_small"/>
</dbReference>
<comment type="cofactor">
    <cofactor evidence="1">
        <name>pyridoxal 5'-phosphate</name>
        <dbReference type="ChEBI" id="CHEBI:597326"/>
    </cofactor>
</comment>
<keyword evidence="1 3" id="KW-0032">Aminotransferase</keyword>
<dbReference type="InterPro" id="IPR015421">
    <property type="entry name" value="PyrdxlP-dep_Trfase_major"/>
</dbReference>
<proteinExistence type="inferred from homology"/>
<dbReference type="CDD" id="cd00609">
    <property type="entry name" value="AAT_like"/>
    <property type="match status" value="1"/>
</dbReference>
<dbReference type="AlphaFoldDB" id="A0A7W9ER77"/>
<evidence type="ECO:0000313" key="4">
    <source>
        <dbReference type="Proteomes" id="UP000537161"/>
    </source>
</evidence>
<dbReference type="InterPro" id="IPR015424">
    <property type="entry name" value="PyrdxlP-dep_Trfase"/>
</dbReference>
<comment type="caution">
    <text evidence="3">The sequence shown here is derived from an EMBL/GenBank/DDBJ whole genome shotgun (WGS) entry which is preliminary data.</text>
</comment>
<dbReference type="GO" id="GO:0008483">
    <property type="term" value="F:transaminase activity"/>
    <property type="evidence" value="ECO:0007669"/>
    <property type="project" value="UniProtKB-KW"/>
</dbReference>
<feature type="domain" description="Aminotransferase class I/classII large" evidence="2">
    <location>
        <begin position="72"/>
        <end position="356"/>
    </location>
</feature>
<dbReference type="InterPro" id="IPR004838">
    <property type="entry name" value="NHTrfase_class1_PyrdxlP-BS"/>
</dbReference>
<dbReference type="PANTHER" id="PTHR43510">
    <property type="entry name" value="AMINOTRANSFERASE FUNCTION, HYPOTHETICAL (EUROFUNG)"/>
    <property type="match status" value="1"/>
</dbReference>
<dbReference type="RefSeq" id="WP_184096284.1">
    <property type="nucleotide sequence ID" value="NZ_JACIJH010000002.1"/>
</dbReference>
<dbReference type="Proteomes" id="UP000537161">
    <property type="component" value="Unassembled WGS sequence"/>
</dbReference>
<keyword evidence="1 3" id="KW-0808">Transferase</keyword>
<comment type="similarity">
    <text evidence="1">Belongs to the class-I pyridoxal-phosphate-dependent aminotransferase family.</text>
</comment>
<reference evidence="3 4" key="1">
    <citation type="submission" date="2020-08" db="EMBL/GenBank/DDBJ databases">
        <title>Genomic Encyclopedia of Type Strains, Phase IV (KMG-IV): sequencing the most valuable type-strain genomes for metagenomic binning, comparative biology and taxonomic classification.</title>
        <authorList>
            <person name="Goeker M."/>
        </authorList>
    </citation>
    <scope>NUCLEOTIDE SEQUENCE [LARGE SCALE GENOMIC DNA]</scope>
    <source>
        <strain evidence="3 4">DSM 27163</strain>
    </source>
</reference>
<protein>
    <recommendedName>
        <fullName evidence="1">Aminotransferase</fullName>
        <ecNumber evidence="1">2.6.1.-</ecNumber>
    </recommendedName>
</protein>
<dbReference type="PROSITE" id="PS00105">
    <property type="entry name" value="AA_TRANSFER_CLASS_1"/>
    <property type="match status" value="1"/>
</dbReference>
<name>A0A7W9ER77_9SPHN</name>
<keyword evidence="4" id="KW-1185">Reference proteome</keyword>
<dbReference type="GO" id="GO:0030170">
    <property type="term" value="F:pyridoxal phosphate binding"/>
    <property type="evidence" value="ECO:0007669"/>
    <property type="project" value="InterPro"/>
</dbReference>
<dbReference type="Pfam" id="PF00155">
    <property type="entry name" value="Aminotran_1_2"/>
    <property type="match status" value="1"/>
</dbReference>
<sequence length="366" mass="39878">MRYVRMPIEVESPEEYGYGKIRYNLSESSIADQSLGSLGLTVPDLTLLYGEHRGSERLRELVLEDMPGLGIDDVLITGGAAGALFIIATALLGPDDHLVVVKPNYATNLETPRAIGCAISLVDLEFEQGFALDFDRLAAAVTPRTRLISVTCPHNPTGTMMSAADLDRLVAFAKERGCLLLVDETYRDLALTAKLPLAASLGDHVIGVASLSKAFGVPGIRVGWVINRSPALMEQFLAAKEQISICGSVINEWVAEQILAQRDAFLTPTLAEWRRRLDRVAEWIAGEPMLEWVRPAGGVVAFPRMVADPPGGTDAFYRRLLEEHGTYVGPGHWFEMPDRYFRLGFAWPTADELEGGLAGISAALKG</sequence>
<accession>A0A7W9ER77</accession>
<dbReference type="PANTHER" id="PTHR43510:SF1">
    <property type="entry name" value="AMINOTRANSFERASE FUNCTION, HYPOTHETICAL (EUROFUNG)"/>
    <property type="match status" value="1"/>
</dbReference>
<dbReference type="Gene3D" id="3.90.1150.10">
    <property type="entry name" value="Aspartate Aminotransferase, domain 1"/>
    <property type="match status" value="1"/>
</dbReference>
<evidence type="ECO:0000313" key="3">
    <source>
        <dbReference type="EMBL" id="MBB5705900.1"/>
    </source>
</evidence>
<evidence type="ECO:0000256" key="1">
    <source>
        <dbReference type="RuleBase" id="RU000481"/>
    </source>
</evidence>
<dbReference type="EC" id="2.6.1.-" evidence="1"/>
<dbReference type="InterPro" id="IPR004839">
    <property type="entry name" value="Aminotransferase_I/II_large"/>
</dbReference>
<evidence type="ECO:0000259" key="2">
    <source>
        <dbReference type="Pfam" id="PF00155"/>
    </source>
</evidence>
<gene>
    <name evidence="3" type="ORF">FHR21_001233</name>
</gene>